<dbReference type="PROSITE" id="PS00393">
    <property type="entry name" value="PEPCASE_2"/>
    <property type="match status" value="1"/>
</dbReference>
<dbReference type="GO" id="GO:0015977">
    <property type="term" value="P:carbon fixation"/>
    <property type="evidence" value="ECO:0007669"/>
    <property type="project" value="UniProtKB-UniRule"/>
</dbReference>
<dbReference type="NCBIfam" id="NF000584">
    <property type="entry name" value="PRK00009.1"/>
    <property type="match status" value="1"/>
</dbReference>
<proteinExistence type="inferred from homology"/>
<evidence type="ECO:0000256" key="9">
    <source>
        <dbReference type="ARBA" id="ARBA00048995"/>
    </source>
</evidence>
<dbReference type="PRINTS" id="PR00150">
    <property type="entry name" value="PEPCARBXLASE"/>
</dbReference>
<comment type="similarity">
    <text evidence="3 10">Belongs to the PEPCase type 1 family.</text>
</comment>
<evidence type="ECO:0000256" key="6">
    <source>
        <dbReference type="ARBA" id="ARBA00022842"/>
    </source>
</evidence>
<evidence type="ECO:0000256" key="4">
    <source>
        <dbReference type="ARBA" id="ARBA00012305"/>
    </source>
</evidence>
<feature type="active site" evidence="10 12">
    <location>
        <position position="584"/>
    </location>
</feature>
<dbReference type="GO" id="GO:0006107">
    <property type="term" value="P:oxaloacetate metabolic process"/>
    <property type="evidence" value="ECO:0007669"/>
    <property type="project" value="UniProtKB-UniRule"/>
</dbReference>
<dbReference type="PANTHER" id="PTHR30523:SF46">
    <property type="entry name" value="PHOSPHOENOLPYRUVATE CARBOXYLASE"/>
    <property type="match status" value="1"/>
</dbReference>
<dbReference type="InterPro" id="IPR018129">
    <property type="entry name" value="PEP_COase_Lys_AS"/>
</dbReference>
<dbReference type="InterPro" id="IPR015813">
    <property type="entry name" value="Pyrv/PenolPyrv_kinase-like_dom"/>
</dbReference>
<dbReference type="STRING" id="1748243.Tel_04435"/>
<dbReference type="Proteomes" id="UP000055136">
    <property type="component" value="Chromosome"/>
</dbReference>
<evidence type="ECO:0000256" key="10">
    <source>
        <dbReference type="HAMAP-Rule" id="MF_00595"/>
    </source>
</evidence>
<keyword evidence="7 10" id="KW-0456">Lyase</keyword>
<keyword evidence="8 10" id="KW-0120">Carbon dioxide fixation</keyword>
<protein>
    <recommendedName>
        <fullName evidence="5 10">Phosphoenolpyruvate carboxylase</fullName>
        <shortName evidence="10">PEPC</shortName>
        <shortName evidence="10">PEPCase</shortName>
        <ecNumber evidence="4 10">4.1.1.31</ecNumber>
    </recommendedName>
</protein>
<name>A0A0S2TBF8_9GAMM</name>
<dbReference type="AlphaFoldDB" id="A0A0S2TBF8"/>
<comment type="function">
    <text evidence="2 10">Forms oxaloacetate, a four-carbon dicarboxylic acid source for the tricarboxylic acid cycle.</text>
</comment>
<comment type="subunit">
    <text evidence="10">Homotetramer.</text>
</comment>
<dbReference type="GO" id="GO:0006099">
    <property type="term" value="P:tricarboxylic acid cycle"/>
    <property type="evidence" value="ECO:0007669"/>
    <property type="project" value="InterPro"/>
</dbReference>
<dbReference type="InterPro" id="IPR033129">
    <property type="entry name" value="PEPCASE_His_AS"/>
</dbReference>
<comment type="cofactor">
    <cofactor evidence="1 10">
        <name>Mg(2+)</name>
        <dbReference type="ChEBI" id="CHEBI:18420"/>
    </cofactor>
</comment>
<sequence length="927" mass="105611">MDKKLRSRVKLFGNLLGNILRAQAGDQVFSAVETLRKGYINLRKEDNAKKQQQLRLLISRLDPHTLTQVVRAFSIYFSLVNIAEEAYQHQYRRRLCRFSDGPAWPGSFNATLNEFKQQNISAEQLQTILNRTAYYPVITAHPTEAKRRMVKEALRRIFLTSEELDDTRLSKQERREIIERLEGEIQILWKTDEVRVRRPRVEDEIRTGIGYFQDCLFDAVPQTYRNMEKAVAKIYAGSPAVSVPSFLRFGSWVGGDRDGNPNVTPETTRFALRLQARSVLLEYLNRIGSLTRVLTLSNSLCRPAEAFTQALADYDYLVETAFEGDSERFANEPYRRMLFLMRYRLERNLVAIKHSLGEHVHEPTEHAYADEDELLRDLHLIHNSLLSHGDAKIANGTVKDLIRQIETFGFFLMNLDVRQESTRHSSTVNEVLAQGFGNYNYADMDEDQRLATLSELIAAKRRPTLARAQLSDETRETLEVFDVMAQMRDEISPRAFGTYVISMTHAASHVMEVMFLAHLAGLVDCDSEQWRCDIEISPLFETIEDLAHIEIVMERLLENSTYRRLLAASGDIQEVMLGYSDSCKDGGILASGWSLYQAQRKITAIAAKHGIECRLFHGRGGTIGRGGGPTHEAILSQPAGTVFGQIKFTEQGEVLSSKYSNHETAVYELTMGSTGLLKASRCIVQEVPGDHDEYLEIIDQLVRMGEGAYRDLTDDNPALLDYFYEATPVNEIGMMNIGSRPSHRKQGDRSKDSVRAIAWVFGWAQARHTLPAWYGIGTALAQWADNDEQRIATLRQMNRQWPFFRALLSNTQMALFKADMRIAQEYAQLCLDSDTSATIYGHVRDEYRQTVDTVLTVTDSDHLLDESPGLALSLARRNPYLDPLNNIQITLLKRYRDERQPEQERNIWLDPLLRSINAIAAGMRNTG</sequence>
<keyword evidence="14" id="KW-1185">Reference proteome</keyword>
<evidence type="ECO:0000313" key="13">
    <source>
        <dbReference type="EMBL" id="ALP52452.1"/>
    </source>
</evidence>
<comment type="catalytic activity">
    <reaction evidence="9 10">
        <text>oxaloacetate + phosphate = phosphoenolpyruvate + hydrogencarbonate</text>
        <dbReference type="Rhea" id="RHEA:28370"/>
        <dbReference type="ChEBI" id="CHEBI:16452"/>
        <dbReference type="ChEBI" id="CHEBI:17544"/>
        <dbReference type="ChEBI" id="CHEBI:43474"/>
        <dbReference type="ChEBI" id="CHEBI:58702"/>
        <dbReference type="EC" id="4.1.1.31"/>
    </reaction>
</comment>
<gene>
    <name evidence="10" type="primary">ppc</name>
    <name evidence="13" type="ORF">Tel_04435</name>
</gene>
<evidence type="ECO:0000256" key="5">
    <source>
        <dbReference type="ARBA" id="ARBA00022419"/>
    </source>
</evidence>
<organism evidence="13 14">
    <name type="scientific">Candidatus Tenderia electrophaga</name>
    <dbReference type="NCBI Taxonomy" id="1748243"/>
    <lineage>
        <taxon>Bacteria</taxon>
        <taxon>Pseudomonadati</taxon>
        <taxon>Pseudomonadota</taxon>
        <taxon>Gammaproteobacteria</taxon>
        <taxon>Candidatus Tenderiales</taxon>
        <taxon>Candidatus Tenderiaceae</taxon>
        <taxon>Candidatus Tenderia</taxon>
    </lineage>
</organism>
<dbReference type="GO" id="GO:0000287">
    <property type="term" value="F:magnesium ion binding"/>
    <property type="evidence" value="ECO:0007669"/>
    <property type="project" value="UniProtKB-UniRule"/>
</dbReference>
<reference evidence="13" key="1">
    <citation type="submission" date="2015-10" db="EMBL/GenBank/DDBJ databases">
        <title>Description of Candidatus Tenderia electrophaga gen. nov, sp. nov., an Uncultivated Electroautotroph from a Biocathode Enrichment.</title>
        <authorList>
            <person name="Eddie B.J."/>
            <person name="Malanoski A.P."/>
            <person name="Wang Z."/>
            <person name="Hall R.J."/>
            <person name="Oh S.D."/>
            <person name="Heiner C."/>
            <person name="Lin B."/>
            <person name="Strycharz-Glaven S.M."/>
        </authorList>
    </citation>
    <scope>NUCLEOTIDE SEQUENCE [LARGE SCALE GENOMIC DNA]</scope>
    <source>
        <strain evidence="13">NRL1</strain>
    </source>
</reference>
<dbReference type="GO" id="GO:0005829">
    <property type="term" value="C:cytosol"/>
    <property type="evidence" value="ECO:0007669"/>
    <property type="project" value="TreeGrafter"/>
</dbReference>
<evidence type="ECO:0000256" key="2">
    <source>
        <dbReference type="ARBA" id="ARBA00003670"/>
    </source>
</evidence>
<evidence type="ECO:0000256" key="11">
    <source>
        <dbReference type="PROSITE-ProRule" id="PRU10111"/>
    </source>
</evidence>
<evidence type="ECO:0000256" key="12">
    <source>
        <dbReference type="PROSITE-ProRule" id="PRU10112"/>
    </source>
</evidence>
<keyword evidence="6 10" id="KW-0460">Magnesium</keyword>
<feature type="active site" evidence="10 11">
    <location>
        <position position="141"/>
    </location>
</feature>
<dbReference type="EC" id="4.1.1.31" evidence="4 10"/>
<dbReference type="GO" id="GO:0008964">
    <property type="term" value="F:phosphoenolpyruvate carboxylase activity"/>
    <property type="evidence" value="ECO:0007669"/>
    <property type="project" value="UniProtKB-UniRule"/>
</dbReference>
<dbReference type="PROSITE" id="PS00781">
    <property type="entry name" value="PEPCASE_1"/>
    <property type="match status" value="1"/>
</dbReference>
<dbReference type="SUPFAM" id="SSF51621">
    <property type="entry name" value="Phosphoenolpyruvate/pyruvate domain"/>
    <property type="match status" value="1"/>
</dbReference>
<dbReference type="KEGG" id="tee:Tel_04435"/>
<evidence type="ECO:0000313" key="14">
    <source>
        <dbReference type="Proteomes" id="UP000055136"/>
    </source>
</evidence>
<evidence type="ECO:0000256" key="1">
    <source>
        <dbReference type="ARBA" id="ARBA00001946"/>
    </source>
</evidence>
<dbReference type="Pfam" id="PF00311">
    <property type="entry name" value="PEPcase"/>
    <property type="match status" value="1"/>
</dbReference>
<dbReference type="InterPro" id="IPR021135">
    <property type="entry name" value="PEP_COase"/>
</dbReference>
<evidence type="ECO:0000256" key="7">
    <source>
        <dbReference type="ARBA" id="ARBA00023239"/>
    </source>
</evidence>
<dbReference type="EMBL" id="CP013099">
    <property type="protein sequence ID" value="ALP52452.1"/>
    <property type="molecule type" value="Genomic_DNA"/>
</dbReference>
<dbReference type="HAMAP" id="MF_00595">
    <property type="entry name" value="PEPcase_type1"/>
    <property type="match status" value="1"/>
</dbReference>
<evidence type="ECO:0000256" key="8">
    <source>
        <dbReference type="ARBA" id="ARBA00023300"/>
    </source>
</evidence>
<dbReference type="PANTHER" id="PTHR30523">
    <property type="entry name" value="PHOSPHOENOLPYRUVATE CARBOXYLASE"/>
    <property type="match status" value="1"/>
</dbReference>
<accession>A0A0S2TBF8</accession>
<dbReference type="Gene3D" id="1.20.1440.90">
    <property type="entry name" value="Phosphoenolpyruvate/pyruvate domain"/>
    <property type="match status" value="1"/>
</dbReference>
<evidence type="ECO:0000256" key="3">
    <source>
        <dbReference type="ARBA" id="ARBA00008346"/>
    </source>
</evidence>
<dbReference type="InterPro" id="IPR022805">
    <property type="entry name" value="PEP_COase_bac/pln-type"/>
</dbReference>